<evidence type="ECO:0000313" key="3">
    <source>
        <dbReference type="EMBL" id="CAA2970203.1"/>
    </source>
</evidence>
<dbReference type="PANTHER" id="PTHR10795">
    <property type="entry name" value="PROPROTEIN CONVERTASE SUBTILISIN/KEXIN"/>
    <property type="match status" value="1"/>
</dbReference>
<dbReference type="Gramene" id="OE9A005904T1">
    <property type="protein sequence ID" value="OE9A005904C1"/>
    <property type="gene ID" value="OE9A005904"/>
</dbReference>
<sequence>MIIANPMNLVNNPIEDQTLQSTNIFAIGSGHVISPEAIDPGLVYDIQPEEYICYLFGLNYTN</sequence>
<keyword evidence="2" id="KW-0732">Signal</keyword>
<feature type="non-terminal residue" evidence="3">
    <location>
        <position position="62"/>
    </location>
</feature>
<protein>
    <submittedName>
        <fullName evidence="3">Subtilisin-like protease</fullName>
    </submittedName>
</protein>
<name>A0A8S0QLU7_OLEEU</name>
<keyword evidence="3" id="KW-0645">Protease</keyword>
<evidence type="ECO:0000313" key="4">
    <source>
        <dbReference type="Proteomes" id="UP000594638"/>
    </source>
</evidence>
<reference evidence="3 4" key="1">
    <citation type="submission" date="2019-12" db="EMBL/GenBank/DDBJ databases">
        <authorList>
            <person name="Alioto T."/>
            <person name="Alioto T."/>
            <person name="Gomez Garrido J."/>
        </authorList>
    </citation>
    <scope>NUCLEOTIDE SEQUENCE [LARGE SCALE GENOMIC DNA]</scope>
</reference>
<comment type="similarity">
    <text evidence="1">Belongs to the peptidase S8 family.</text>
</comment>
<dbReference type="GO" id="GO:0006508">
    <property type="term" value="P:proteolysis"/>
    <property type="evidence" value="ECO:0007669"/>
    <property type="project" value="UniProtKB-KW"/>
</dbReference>
<evidence type="ECO:0000256" key="2">
    <source>
        <dbReference type="ARBA" id="ARBA00022729"/>
    </source>
</evidence>
<accession>A0A8S0QLU7</accession>
<proteinExistence type="inferred from homology"/>
<gene>
    <name evidence="3" type="ORF">OLEA9_A005904</name>
</gene>
<dbReference type="InterPro" id="IPR045051">
    <property type="entry name" value="SBT"/>
</dbReference>
<organism evidence="3 4">
    <name type="scientific">Olea europaea subsp. europaea</name>
    <dbReference type="NCBI Taxonomy" id="158383"/>
    <lineage>
        <taxon>Eukaryota</taxon>
        <taxon>Viridiplantae</taxon>
        <taxon>Streptophyta</taxon>
        <taxon>Embryophyta</taxon>
        <taxon>Tracheophyta</taxon>
        <taxon>Spermatophyta</taxon>
        <taxon>Magnoliopsida</taxon>
        <taxon>eudicotyledons</taxon>
        <taxon>Gunneridae</taxon>
        <taxon>Pentapetalae</taxon>
        <taxon>asterids</taxon>
        <taxon>lamiids</taxon>
        <taxon>Lamiales</taxon>
        <taxon>Oleaceae</taxon>
        <taxon>Oleeae</taxon>
        <taxon>Olea</taxon>
    </lineage>
</organism>
<dbReference type="InterPro" id="IPR036852">
    <property type="entry name" value="Peptidase_S8/S53_dom_sf"/>
</dbReference>
<keyword evidence="3" id="KW-0378">Hydrolase</keyword>
<evidence type="ECO:0000256" key="1">
    <source>
        <dbReference type="ARBA" id="ARBA00011073"/>
    </source>
</evidence>
<dbReference type="OrthoDB" id="206201at2759"/>
<dbReference type="Proteomes" id="UP000594638">
    <property type="component" value="Unassembled WGS sequence"/>
</dbReference>
<comment type="caution">
    <text evidence="3">The sequence shown here is derived from an EMBL/GenBank/DDBJ whole genome shotgun (WGS) entry which is preliminary data.</text>
</comment>
<dbReference type="GO" id="GO:0004252">
    <property type="term" value="F:serine-type endopeptidase activity"/>
    <property type="evidence" value="ECO:0007669"/>
    <property type="project" value="InterPro"/>
</dbReference>
<dbReference type="EMBL" id="CACTIH010001964">
    <property type="protein sequence ID" value="CAA2970203.1"/>
    <property type="molecule type" value="Genomic_DNA"/>
</dbReference>
<keyword evidence="4" id="KW-1185">Reference proteome</keyword>
<dbReference type="Gene3D" id="3.40.50.200">
    <property type="entry name" value="Peptidase S8/S53 domain"/>
    <property type="match status" value="1"/>
</dbReference>
<dbReference type="AlphaFoldDB" id="A0A8S0QLU7"/>